<evidence type="ECO:0000256" key="1">
    <source>
        <dbReference type="SAM" id="MobiDB-lite"/>
    </source>
</evidence>
<evidence type="ECO:0000313" key="2">
    <source>
        <dbReference type="EMBL" id="KII62272.1"/>
    </source>
</evidence>
<accession>A0A0C2IZN8</accession>
<organism evidence="2 3">
    <name type="scientific">Thelohanellus kitauei</name>
    <name type="common">Myxosporean</name>
    <dbReference type="NCBI Taxonomy" id="669202"/>
    <lineage>
        <taxon>Eukaryota</taxon>
        <taxon>Metazoa</taxon>
        <taxon>Cnidaria</taxon>
        <taxon>Myxozoa</taxon>
        <taxon>Myxosporea</taxon>
        <taxon>Bivalvulida</taxon>
        <taxon>Platysporina</taxon>
        <taxon>Myxobolidae</taxon>
        <taxon>Thelohanellus</taxon>
    </lineage>
</organism>
<proteinExistence type="predicted"/>
<reference evidence="2 3" key="1">
    <citation type="journal article" date="2014" name="Genome Biol. Evol.">
        <title>The genome of the myxosporean Thelohanellus kitauei shows adaptations to nutrient acquisition within its fish host.</title>
        <authorList>
            <person name="Yang Y."/>
            <person name="Xiong J."/>
            <person name="Zhou Z."/>
            <person name="Huo F."/>
            <person name="Miao W."/>
            <person name="Ran C."/>
            <person name="Liu Y."/>
            <person name="Zhang J."/>
            <person name="Feng J."/>
            <person name="Wang M."/>
            <person name="Wang M."/>
            <person name="Wang L."/>
            <person name="Yao B."/>
        </authorList>
    </citation>
    <scope>NUCLEOTIDE SEQUENCE [LARGE SCALE GENOMIC DNA]</scope>
    <source>
        <strain evidence="2">Wuqing</strain>
    </source>
</reference>
<dbReference type="EMBL" id="JWZT01005022">
    <property type="protein sequence ID" value="KII62272.1"/>
    <property type="molecule type" value="Genomic_DNA"/>
</dbReference>
<evidence type="ECO:0000313" key="3">
    <source>
        <dbReference type="Proteomes" id="UP000031668"/>
    </source>
</evidence>
<dbReference type="AlphaFoldDB" id="A0A0C2IZN8"/>
<dbReference type="Proteomes" id="UP000031668">
    <property type="component" value="Unassembled WGS sequence"/>
</dbReference>
<feature type="region of interest" description="Disordered" evidence="1">
    <location>
        <begin position="1"/>
        <end position="51"/>
    </location>
</feature>
<keyword evidence="3" id="KW-1185">Reference proteome</keyword>
<name>A0A0C2IZN8_THEKT</name>
<comment type="caution">
    <text evidence="2">The sequence shown here is derived from an EMBL/GenBank/DDBJ whole genome shotgun (WGS) entry which is preliminary data.</text>
</comment>
<protein>
    <submittedName>
        <fullName evidence="2">Uncharacterized protein</fullName>
    </submittedName>
</protein>
<sequence length="111" mass="12496">MKSQTILDRATIKEPQISKKSSSTKKNTRELRNSASISEVDNRRSEDWSPSTFCGKSLVPTCKHHEWKRIRSLVLPDSVSSEPGASNHLFKSVSPLRVKIPQDEDFQLSGT</sequence>
<gene>
    <name evidence="2" type="ORF">RF11_09590</name>
</gene>